<comment type="caution">
    <text evidence="4">The sequence shown here is derived from an EMBL/GenBank/DDBJ whole genome shotgun (WGS) entry which is preliminary data.</text>
</comment>
<feature type="compositionally biased region" description="Gly residues" evidence="2">
    <location>
        <begin position="121"/>
        <end position="131"/>
    </location>
</feature>
<feature type="domain" description="CBM1" evidence="3">
    <location>
        <begin position="140"/>
        <end position="176"/>
    </location>
</feature>
<dbReference type="Proteomes" id="UP000664859">
    <property type="component" value="Unassembled WGS sequence"/>
</dbReference>
<evidence type="ECO:0000256" key="2">
    <source>
        <dbReference type="SAM" id="MobiDB-lite"/>
    </source>
</evidence>
<dbReference type="Pfam" id="PF00734">
    <property type="entry name" value="CBM_1"/>
    <property type="match status" value="2"/>
</dbReference>
<dbReference type="SUPFAM" id="SSF57180">
    <property type="entry name" value="Cellulose-binding domain"/>
    <property type="match status" value="2"/>
</dbReference>
<sequence>MGWLGSQCCVHGTECIEHDTYYSLCVKKGSPAPPPMVDTDEGPFAGRLWNGAKCCKAGSQCLYKDEWTSKCVLKSTIDSTVTWWKQCGGAGYVGPTQCLPGSTCTVKSPQLSRCEPDDSSSGGGGGGGNGGSAGDGLPTGCPALHERCGGSTYRGEECCAPGTKCHVIDGWFSMCVRPGEPVEGH</sequence>
<dbReference type="GO" id="GO:0030248">
    <property type="term" value="F:cellulose binding"/>
    <property type="evidence" value="ECO:0007669"/>
    <property type="project" value="InterPro"/>
</dbReference>
<reference evidence="4" key="1">
    <citation type="submission" date="2021-02" db="EMBL/GenBank/DDBJ databases">
        <title>First Annotated Genome of the Yellow-green Alga Tribonema minus.</title>
        <authorList>
            <person name="Mahan K.M."/>
        </authorList>
    </citation>
    <scope>NUCLEOTIDE SEQUENCE</scope>
    <source>
        <strain evidence="4">UTEX B ZZ1240</strain>
    </source>
</reference>
<dbReference type="EMBL" id="JAFCMP010000016">
    <property type="protein sequence ID" value="KAG5191658.1"/>
    <property type="molecule type" value="Genomic_DNA"/>
</dbReference>
<feature type="domain" description="CBM1" evidence="3">
    <location>
        <begin position="79"/>
        <end position="115"/>
    </location>
</feature>
<name>A0A835ZN21_9STRA</name>
<keyword evidence="1" id="KW-0732">Signal</keyword>
<organism evidence="4 5">
    <name type="scientific">Tribonema minus</name>
    <dbReference type="NCBI Taxonomy" id="303371"/>
    <lineage>
        <taxon>Eukaryota</taxon>
        <taxon>Sar</taxon>
        <taxon>Stramenopiles</taxon>
        <taxon>Ochrophyta</taxon>
        <taxon>PX clade</taxon>
        <taxon>Xanthophyceae</taxon>
        <taxon>Tribonematales</taxon>
        <taxon>Tribonemataceae</taxon>
        <taxon>Tribonema</taxon>
    </lineage>
</organism>
<evidence type="ECO:0000313" key="5">
    <source>
        <dbReference type="Proteomes" id="UP000664859"/>
    </source>
</evidence>
<evidence type="ECO:0000313" key="4">
    <source>
        <dbReference type="EMBL" id="KAG5191658.1"/>
    </source>
</evidence>
<dbReference type="OrthoDB" id="59184at2759"/>
<dbReference type="GO" id="GO:0005576">
    <property type="term" value="C:extracellular region"/>
    <property type="evidence" value="ECO:0007669"/>
    <property type="project" value="InterPro"/>
</dbReference>
<evidence type="ECO:0000259" key="3">
    <source>
        <dbReference type="PROSITE" id="PS51164"/>
    </source>
</evidence>
<keyword evidence="5" id="KW-1185">Reference proteome</keyword>
<dbReference type="PROSITE" id="PS51164">
    <property type="entry name" value="CBM1_2"/>
    <property type="match status" value="2"/>
</dbReference>
<feature type="region of interest" description="Disordered" evidence="2">
    <location>
        <begin position="111"/>
        <end position="131"/>
    </location>
</feature>
<protein>
    <recommendedName>
        <fullName evidence="3">CBM1 domain-containing protein</fullName>
    </recommendedName>
</protein>
<dbReference type="SMART" id="SM00236">
    <property type="entry name" value="fCBD"/>
    <property type="match status" value="4"/>
</dbReference>
<dbReference type="InterPro" id="IPR035971">
    <property type="entry name" value="CBD_sf"/>
</dbReference>
<dbReference type="InterPro" id="IPR000254">
    <property type="entry name" value="CBD"/>
</dbReference>
<accession>A0A835ZN21</accession>
<gene>
    <name evidence="4" type="ORF">JKP88DRAFT_284976</name>
</gene>
<proteinExistence type="predicted"/>
<evidence type="ECO:0000256" key="1">
    <source>
        <dbReference type="ARBA" id="ARBA00022729"/>
    </source>
</evidence>
<dbReference type="AlphaFoldDB" id="A0A835ZN21"/>
<dbReference type="GO" id="GO:0005975">
    <property type="term" value="P:carbohydrate metabolic process"/>
    <property type="evidence" value="ECO:0007669"/>
    <property type="project" value="InterPro"/>
</dbReference>